<evidence type="ECO:0000313" key="2">
    <source>
        <dbReference type="Proteomes" id="UP001497522"/>
    </source>
</evidence>
<proteinExistence type="predicted"/>
<sequence length="100" mass="11597">MCERCCTEELEWRPLNGHGGRLAAPNYDLRWSCNYGKVGFERRRMRRCGVVADQDRQREKDKNGQMVVGKWERHREEGSVMQGSLGHGIFRCASAQAKRL</sequence>
<gene>
    <name evidence="1" type="ORF">CSSPJE1EN2_LOCUS14777</name>
</gene>
<name>A0ABP1BAM5_9BRYO</name>
<protein>
    <submittedName>
        <fullName evidence="1">Uncharacterized protein</fullName>
    </submittedName>
</protein>
<dbReference type="Proteomes" id="UP001497522">
    <property type="component" value="Chromosome 2"/>
</dbReference>
<dbReference type="EMBL" id="OZ023703">
    <property type="protein sequence ID" value="CAK9872180.1"/>
    <property type="molecule type" value="Genomic_DNA"/>
</dbReference>
<keyword evidence="2" id="KW-1185">Reference proteome</keyword>
<organism evidence="1 2">
    <name type="scientific">Sphagnum jensenii</name>
    <dbReference type="NCBI Taxonomy" id="128206"/>
    <lineage>
        <taxon>Eukaryota</taxon>
        <taxon>Viridiplantae</taxon>
        <taxon>Streptophyta</taxon>
        <taxon>Embryophyta</taxon>
        <taxon>Bryophyta</taxon>
        <taxon>Sphagnophytina</taxon>
        <taxon>Sphagnopsida</taxon>
        <taxon>Sphagnales</taxon>
        <taxon>Sphagnaceae</taxon>
        <taxon>Sphagnum</taxon>
    </lineage>
</organism>
<evidence type="ECO:0000313" key="1">
    <source>
        <dbReference type="EMBL" id="CAK9872180.1"/>
    </source>
</evidence>
<accession>A0ABP1BAM5</accession>
<reference evidence="1 2" key="1">
    <citation type="submission" date="2024-03" db="EMBL/GenBank/DDBJ databases">
        <authorList>
            <consortium name="ELIXIR-Norway"/>
            <consortium name="Elixir Norway"/>
        </authorList>
    </citation>
    <scope>NUCLEOTIDE SEQUENCE [LARGE SCALE GENOMIC DNA]</scope>
</reference>